<evidence type="ECO:0000313" key="5">
    <source>
        <dbReference type="Proteomes" id="UP000270697"/>
    </source>
</evidence>
<name>A0A1I5G9T0_9PSEU</name>
<feature type="transmembrane region" description="Helical" evidence="1">
    <location>
        <begin position="12"/>
        <end position="36"/>
    </location>
</feature>
<gene>
    <name evidence="2" type="ORF">ATL45_2148</name>
    <name evidence="3" type="ORF">SAMN05421805_112172</name>
</gene>
<proteinExistence type="predicted"/>
<dbReference type="EMBL" id="FOUP01000012">
    <property type="protein sequence ID" value="SFO32805.1"/>
    <property type="molecule type" value="Genomic_DNA"/>
</dbReference>
<keyword evidence="1" id="KW-1133">Transmembrane helix</keyword>
<feature type="transmembrane region" description="Helical" evidence="1">
    <location>
        <begin position="106"/>
        <end position="124"/>
    </location>
</feature>
<dbReference type="Pfam" id="PF09900">
    <property type="entry name" value="DUF2127"/>
    <property type="match status" value="1"/>
</dbReference>
<keyword evidence="5" id="KW-1185">Reference proteome</keyword>
<dbReference type="Proteomes" id="UP000199398">
    <property type="component" value="Unassembled WGS sequence"/>
</dbReference>
<reference evidence="3 4" key="1">
    <citation type="submission" date="2016-10" db="EMBL/GenBank/DDBJ databases">
        <authorList>
            <person name="de Groot N.N."/>
        </authorList>
    </citation>
    <scope>NUCLEOTIDE SEQUENCE [LARGE SCALE GENOMIC DNA]</scope>
    <source>
        <strain evidence="3 4">CPCC 201259</strain>
    </source>
</reference>
<evidence type="ECO:0000256" key="1">
    <source>
        <dbReference type="SAM" id="Phobius"/>
    </source>
</evidence>
<dbReference type="OrthoDB" id="3684244at2"/>
<keyword evidence="1" id="KW-0812">Transmembrane</keyword>
<dbReference type="EMBL" id="RBXX01000002">
    <property type="protein sequence ID" value="RKT83853.1"/>
    <property type="molecule type" value="Genomic_DNA"/>
</dbReference>
<evidence type="ECO:0000313" key="3">
    <source>
        <dbReference type="EMBL" id="SFO32805.1"/>
    </source>
</evidence>
<feature type="transmembrane region" description="Helical" evidence="1">
    <location>
        <begin position="80"/>
        <end position="99"/>
    </location>
</feature>
<organism evidence="3 4">
    <name type="scientific">Saccharopolyspora antimicrobica</name>
    <dbReference type="NCBI Taxonomy" id="455193"/>
    <lineage>
        <taxon>Bacteria</taxon>
        <taxon>Bacillati</taxon>
        <taxon>Actinomycetota</taxon>
        <taxon>Actinomycetes</taxon>
        <taxon>Pseudonocardiales</taxon>
        <taxon>Pseudonocardiaceae</taxon>
        <taxon>Saccharopolyspora</taxon>
    </lineage>
</organism>
<dbReference type="Proteomes" id="UP000270697">
    <property type="component" value="Unassembled WGS sequence"/>
</dbReference>
<evidence type="ECO:0000313" key="2">
    <source>
        <dbReference type="EMBL" id="RKT83853.1"/>
    </source>
</evidence>
<reference evidence="2 5" key="2">
    <citation type="submission" date="2018-10" db="EMBL/GenBank/DDBJ databases">
        <title>Sequencing the genomes of 1000 actinobacteria strains.</title>
        <authorList>
            <person name="Klenk H.-P."/>
        </authorList>
    </citation>
    <scope>NUCLEOTIDE SEQUENCE [LARGE SCALE GENOMIC DNA]</scope>
    <source>
        <strain evidence="2 5">DSM 45119</strain>
    </source>
</reference>
<dbReference type="InterPro" id="IPR021125">
    <property type="entry name" value="DUF2127"/>
</dbReference>
<evidence type="ECO:0000313" key="4">
    <source>
        <dbReference type="Proteomes" id="UP000199398"/>
    </source>
</evidence>
<feature type="transmembrane region" description="Helical" evidence="1">
    <location>
        <begin position="130"/>
        <end position="147"/>
    </location>
</feature>
<dbReference type="RefSeq" id="WP_093156550.1">
    <property type="nucleotide sequence ID" value="NZ_FOUP01000012.1"/>
</dbReference>
<dbReference type="AlphaFoldDB" id="A0A1I5G9T0"/>
<dbReference type="STRING" id="455193.SAMN05421805_112172"/>
<keyword evidence="1" id="KW-0472">Membrane</keyword>
<protein>
    <submittedName>
        <fullName evidence="2 3">Membrane protein</fullName>
    </submittedName>
</protein>
<sequence>MRGQNTLTDKLFLAAVLIKGLDGAVQLIGGIVLAFLPPDTITRLAHAIVTRDLVGPPEGALAGHFEEAVRHFADGDRTFVIAYLLLHGAIKLVLVIALLRKILPMYPVAVAALGLFVVFEVLRAARTGSIVLPLLAAIDVVIIILVVKEYLELRHRRT</sequence>
<accession>A0A1I5G9T0</accession>